<dbReference type="HAMAP" id="MF_01358">
    <property type="entry name" value="NDH1_NuoD"/>
    <property type="match status" value="1"/>
</dbReference>
<keyword evidence="9" id="KW-0520">NAD</keyword>
<keyword evidence="8" id="KW-1278">Translocase</keyword>
<dbReference type="EMBL" id="CP047423">
    <property type="protein sequence ID" value="QPD05726.1"/>
    <property type="molecule type" value="Genomic_DNA"/>
</dbReference>
<dbReference type="KEGG" id="nkf:Nkreftii_003500"/>
<dbReference type="NCBIfam" id="TIGR01961">
    <property type="entry name" value="NuoC_fam"/>
    <property type="match status" value="1"/>
</dbReference>
<dbReference type="SUPFAM" id="SSF143243">
    <property type="entry name" value="Nqo5-like"/>
    <property type="match status" value="1"/>
</dbReference>
<evidence type="ECO:0000259" key="15">
    <source>
        <dbReference type="Pfam" id="PF00329"/>
    </source>
</evidence>
<evidence type="ECO:0000256" key="11">
    <source>
        <dbReference type="ARBA" id="ARBA00023268"/>
    </source>
</evidence>
<organism evidence="17 18">
    <name type="scientific">Candidatus Nitrospira kreftii</name>
    <dbReference type="NCBI Taxonomy" id="2652173"/>
    <lineage>
        <taxon>Bacteria</taxon>
        <taxon>Pseudomonadati</taxon>
        <taxon>Nitrospirota</taxon>
        <taxon>Nitrospiria</taxon>
        <taxon>Nitrospirales</taxon>
        <taxon>Nitrospiraceae</taxon>
        <taxon>Nitrospira</taxon>
    </lineage>
</organism>
<evidence type="ECO:0000256" key="10">
    <source>
        <dbReference type="ARBA" id="ARBA00023136"/>
    </source>
</evidence>
<dbReference type="AlphaFoldDB" id="A0A7S8FH51"/>
<dbReference type="HAMAP" id="MF_01357">
    <property type="entry name" value="NDH1_NuoC"/>
    <property type="match status" value="1"/>
</dbReference>
<proteinExistence type="inferred from homology"/>
<dbReference type="GO" id="GO:0051287">
    <property type="term" value="F:NAD binding"/>
    <property type="evidence" value="ECO:0007669"/>
    <property type="project" value="InterPro"/>
</dbReference>
<keyword evidence="14" id="KW-0408">Iron</keyword>
<dbReference type="InterPro" id="IPR001135">
    <property type="entry name" value="NADH_Q_OxRdtase_suD"/>
</dbReference>
<dbReference type="Proteomes" id="UP000593737">
    <property type="component" value="Chromosome"/>
</dbReference>
<comment type="catalytic activity">
    <reaction evidence="13">
        <text>a quinone + NADH + 5 H(+)(in) = a quinol + NAD(+) + 4 H(+)(out)</text>
        <dbReference type="Rhea" id="RHEA:57888"/>
        <dbReference type="ChEBI" id="CHEBI:15378"/>
        <dbReference type="ChEBI" id="CHEBI:24646"/>
        <dbReference type="ChEBI" id="CHEBI:57540"/>
        <dbReference type="ChEBI" id="CHEBI:57945"/>
        <dbReference type="ChEBI" id="CHEBI:132124"/>
    </reaction>
</comment>
<name>A0A7S8FH51_9BACT</name>
<keyword evidence="14" id="KW-0460">Magnesium</keyword>
<comment type="cofactor">
    <cofactor evidence="14">
        <name>Ni(2+)</name>
        <dbReference type="ChEBI" id="CHEBI:49786"/>
    </cofactor>
</comment>
<evidence type="ECO:0000256" key="6">
    <source>
        <dbReference type="ARBA" id="ARBA00022519"/>
    </source>
</evidence>
<dbReference type="EC" id="1.6.5.11" evidence="17"/>
<evidence type="ECO:0000256" key="4">
    <source>
        <dbReference type="ARBA" id="ARBA00022448"/>
    </source>
</evidence>
<comment type="similarity">
    <text evidence="3">In the C-terminal section; belongs to the complex I 49 kDa subunit family.</text>
</comment>
<comment type="subunit">
    <text evidence="12">NDH-1 is composed of 13 different subunits. Subunits NuoB, CD, E, F, and G constitute the peripheral sector of the complex.</text>
</comment>
<feature type="binding site" evidence="14">
    <location>
        <position position="249"/>
    </location>
    <ligand>
        <name>Mg(2+)</name>
        <dbReference type="ChEBI" id="CHEBI:18420"/>
    </ligand>
</feature>
<dbReference type="SUPFAM" id="SSF56762">
    <property type="entry name" value="HydB/Nqo4-like"/>
    <property type="match status" value="1"/>
</dbReference>
<evidence type="ECO:0000256" key="1">
    <source>
        <dbReference type="ARBA" id="ARBA00002378"/>
    </source>
</evidence>
<accession>A0A7S8FH51</accession>
<feature type="binding site" evidence="14">
    <location>
        <position position="271"/>
    </location>
    <ligand>
        <name>Fe cation</name>
        <dbReference type="ChEBI" id="CHEBI:24875"/>
    </ligand>
</feature>
<keyword evidence="14" id="KW-0533">Nickel</keyword>
<dbReference type="InterPro" id="IPR020396">
    <property type="entry name" value="NADH_UbQ_OxRdtase_CS"/>
</dbReference>
<dbReference type="GO" id="GO:0048038">
    <property type="term" value="F:quinone binding"/>
    <property type="evidence" value="ECO:0007669"/>
    <property type="project" value="UniProtKB-KW"/>
</dbReference>
<keyword evidence="5" id="KW-1003">Cell membrane</keyword>
<dbReference type="NCBIfam" id="NF004739">
    <property type="entry name" value="PRK06075.1"/>
    <property type="match status" value="1"/>
</dbReference>
<dbReference type="Pfam" id="PF00346">
    <property type="entry name" value="Complex1_49kDa"/>
    <property type="match status" value="1"/>
</dbReference>
<dbReference type="NCBIfam" id="TIGR01962">
    <property type="entry name" value="NuoD"/>
    <property type="match status" value="1"/>
</dbReference>
<evidence type="ECO:0000256" key="5">
    <source>
        <dbReference type="ARBA" id="ARBA00022475"/>
    </source>
</evidence>
<dbReference type="GO" id="GO:0030964">
    <property type="term" value="C:NADH dehydrogenase complex"/>
    <property type="evidence" value="ECO:0007669"/>
    <property type="project" value="InterPro"/>
</dbReference>
<dbReference type="InterPro" id="IPR029014">
    <property type="entry name" value="NiFe-Hase_large"/>
</dbReference>
<evidence type="ECO:0000256" key="9">
    <source>
        <dbReference type="ARBA" id="ARBA00023027"/>
    </source>
</evidence>
<keyword evidence="10" id="KW-0472">Membrane</keyword>
<dbReference type="HAMAP" id="MF_01397">
    <property type="entry name" value="NDH1_NuoCD_2"/>
    <property type="match status" value="1"/>
</dbReference>
<keyword evidence="14" id="KW-0479">Metal-binding</keyword>
<comment type="cofactor">
    <cofactor evidence="14">
        <name>Fe cation</name>
        <dbReference type="ChEBI" id="CHEBI:24875"/>
    </cofactor>
</comment>
<sequence length="591" mass="67423">MSVMIDEHMQSLTDTLLNKFSEAVLSVDVDTARSEVTVQVAASRILEVARFLHDDPAACFDHITDICSADYPADQERFEVIYLLLSLPYGKRIRLKARVTEDNPALDSVTSVWRGATFLEREVYDMMGIRFMGHPDLRRILLPEDYAEGYPLRKDFPTEGRGWRSQFDFIPRLDEPPVEHIESEVPEAEKKLFLAEPSASSSSRREELLLNMGPQHPSTHGVVRVVLELDGERIVKATPDLGYLHRGVEKLAEGLAYMQIIPHTDRLDYVCAMANNYAYVRAVEKLLGISVPERAEYIRTIVAEMQRILGHLFWLGAQALDIGAMTVFFWTFRERETLLDMFERLCGARLTLNYYRIGGVDSDFTPELVDRLKTFLDTFPEKVDEYDSLLASNRIWLGRTKHVAVISGEDAINFGMTGPALRGSGVAYDVRKLEPYGVYHKVDWEVPVGKNGDTYDRYWIRVEEMRQSARIIQQCLDQLPPGQIIADEPQYIPPPKQQVMRDMESLIHHFIIFTQGFKPPKGETYCATEAPKGELGFFIISDGSPRPYRLKIRSPSFIHMGAFDHMARGYLISDIITIFGTYDVVMGECDR</sequence>
<dbReference type="PANTHER" id="PTHR11993">
    <property type="entry name" value="NADH-UBIQUINONE OXIDOREDUCTASE 49 KDA SUBUNIT"/>
    <property type="match status" value="1"/>
</dbReference>
<evidence type="ECO:0000256" key="3">
    <source>
        <dbReference type="ARBA" id="ARBA00010019"/>
    </source>
</evidence>
<evidence type="ECO:0000256" key="7">
    <source>
        <dbReference type="ARBA" id="ARBA00022719"/>
    </source>
</evidence>
<dbReference type="InterPro" id="IPR026662">
    <property type="entry name" value="NDH-1_subunit_CD"/>
</dbReference>
<dbReference type="PANTHER" id="PTHR11993:SF10">
    <property type="entry name" value="NADH DEHYDROGENASE [UBIQUINONE] IRON-SULFUR PROTEIN 2, MITOCHONDRIAL"/>
    <property type="match status" value="1"/>
</dbReference>
<feature type="domain" description="NADH:ubiquinone oxidoreductase 30kDa subunit" evidence="15">
    <location>
        <begin position="38"/>
        <end position="161"/>
    </location>
</feature>
<gene>
    <name evidence="17" type="ORF">Nkreftii_003500</name>
</gene>
<dbReference type="Gene3D" id="3.30.460.80">
    <property type="entry name" value="NADH:ubiquinone oxidoreductase, 30kDa subunit"/>
    <property type="match status" value="1"/>
</dbReference>
<comment type="subcellular location">
    <subcellularLocation>
        <location evidence="2">Cell inner membrane</location>
        <topology evidence="2">Peripheral membrane protein</topology>
    </subcellularLocation>
</comment>
<keyword evidence="11" id="KW-0511">Multifunctional enzyme</keyword>
<evidence type="ECO:0000256" key="13">
    <source>
        <dbReference type="ARBA" id="ARBA00047712"/>
    </source>
</evidence>
<evidence type="ECO:0000256" key="14">
    <source>
        <dbReference type="PIRSR" id="PIRSR601501-1"/>
    </source>
</evidence>
<dbReference type="GO" id="GO:0008137">
    <property type="term" value="F:NADH dehydrogenase (ubiquinone) activity"/>
    <property type="evidence" value="ECO:0007669"/>
    <property type="project" value="InterPro"/>
</dbReference>
<evidence type="ECO:0000313" key="17">
    <source>
        <dbReference type="EMBL" id="QPD05726.1"/>
    </source>
</evidence>
<dbReference type="InterPro" id="IPR010218">
    <property type="entry name" value="NADH_DH_suC"/>
</dbReference>
<comment type="function">
    <text evidence="1">NDH-1 shuttles electrons from NADH, via FMN and iron-sulfur (Fe-S) centers, to quinones in the respiratory chain. The immediate electron acceptor for the enzyme in this species is believed to be ubiquinone. Couples the redox reaction to proton translocation (for every two electrons transferred, four hydrogen ions are translocated across the cytoplasmic membrane), and thus conserves the redox energy in a proton gradient.</text>
</comment>
<protein>
    <submittedName>
        <fullName evidence="17">NADH-quinone oxidoreductase subunit C/D 2</fullName>
        <ecNumber evidence="17">1.6.5.11</ecNumber>
    </submittedName>
</protein>
<dbReference type="Pfam" id="PF00374">
    <property type="entry name" value="NiFeSe_Hases"/>
    <property type="match status" value="1"/>
</dbReference>
<dbReference type="InterPro" id="IPR001268">
    <property type="entry name" value="NADH_UbQ_OxRdtase_30kDa_su"/>
</dbReference>
<keyword evidence="17" id="KW-0560">Oxidoreductase</keyword>
<evidence type="ECO:0000256" key="12">
    <source>
        <dbReference type="ARBA" id="ARBA00038617"/>
    </source>
</evidence>
<dbReference type="PROSITE" id="PS00542">
    <property type="entry name" value="COMPLEX1_30K"/>
    <property type="match status" value="1"/>
</dbReference>
<feature type="domain" description="NADH-quinone oxidoreductase subunit D" evidence="16">
    <location>
        <begin position="321"/>
        <end position="591"/>
    </location>
</feature>
<dbReference type="Gene3D" id="1.10.645.10">
    <property type="entry name" value="Cytochrome-c3 Hydrogenase, chain B"/>
    <property type="match status" value="1"/>
</dbReference>
<dbReference type="Pfam" id="PF00329">
    <property type="entry name" value="Complex1_30kDa"/>
    <property type="match status" value="1"/>
</dbReference>
<dbReference type="GO" id="GO:0005886">
    <property type="term" value="C:plasma membrane"/>
    <property type="evidence" value="ECO:0007669"/>
    <property type="project" value="UniProtKB-SubCell"/>
</dbReference>
<evidence type="ECO:0000256" key="2">
    <source>
        <dbReference type="ARBA" id="ARBA00004417"/>
    </source>
</evidence>
<evidence type="ECO:0000256" key="8">
    <source>
        <dbReference type="ARBA" id="ARBA00022967"/>
    </source>
</evidence>
<feature type="binding site" evidence="14">
    <location>
        <position position="552"/>
    </location>
    <ligand>
        <name>Mg(2+)</name>
        <dbReference type="ChEBI" id="CHEBI:18420"/>
    </ligand>
</feature>
<feature type="binding site" evidence="14">
    <location>
        <position position="271"/>
    </location>
    <ligand>
        <name>Ni(2+)</name>
        <dbReference type="ChEBI" id="CHEBI:49786"/>
    </ligand>
</feature>
<keyword evidence="4" id="KW-0813">Transport</keyword>
<evidence type="ECO:0000259" key="16">
    <source>
        <dbReference type="Pfam" id="PF00346"/>
    </source>
</evidence>
<dbReference type="InterPro" id="IPR022885">
    <property type="entry name" value="NDH1_su_D/H"/>
</dbReference>
<keyword evidence="7" id="KW-0874">Quinone</keyword>
<dbReference type="InterPro" id="IPR037232">
    <property type="entry name" value="NADH_quin_OxRdtase_su_C/D-like"/>
</dbReference>
<dbReference type="InterPro" id="IPR001501">
    <property type="entry name" value="Ni-dep_hyd_lsu"/>
</dbReference>
<dbReference type="GO" id="GO:0050136">
    <property type="term" value="F:NADH dehydrogenase (quinone) (non-electrogenic) activity"/>
    <property type="evidence" value="ECO:0007669"/>
    <property type="project" value="InterPro"/>
</dbReference>
<keyword evidence="6" id="KW-0997">Cell inner membrane</keyword>
<reference evidence="17 18" key="1">
    <citation type="journal article" date="2020" name="ISME J.">
        <title>Enrichment and physiological characterization of a novel comammox Nitrospira indicates ammonium inhibition of complete nitrification.</title>
        <authorList>
            <person name="Sakoula D."/>
            <person name="Koch H."/>
            <person name="Frank J."/>
            <person name="Jetten M.S.M."/>
            <person name="van Kessel M.A.H.J."/>
            <person name="Lucker S."/>
        </authorList>
    </citation>
    <scope>NUCLEOTIDE SEQUENCE [LARGE SCALE GENOMIC DNA]</scope>
    <source>
        <strain evidence="17">Comreactor17</strain>
    </source>
</reference>
<evidence type="ECO:0000313" key="18">
    <source>
        <dbReference type="Proteomes" id="UP000593737"/>
    </source>
</evidence>
<dbReference type="GO" id="GO:0016151">
    <property type="term" value="F:nickel cation binding"/>
    <property type="evidence" value="ECO:0007669"/>
    <property type="project" value="InterPro"/>
</dbReference>